<feature type="region of interest" description="Disordered" evidence="12">
    <location>
        <begin position="1245"/>
        <end position="1292"/>
    </location>
</feature>
<comment type="subcellular location">
    <subcellularLocation>
        <location evidence="1 11">Nucleus</location>
    </subcellularLocation>
</comment>
<evidence type="ECO:0000256" key="1">
    <source>
        <dbReference type="ARBA" id="ARBA00004123"/>
    </source>
</evidence>
<feature type="compositionally biased region" description="Polar residues" evidence="12">
    <location>
        <begin position="1261"/>
        <end position="1275"/>
    </location>
</feature>
<evidence type="ECO:0000256" key="10">
    <source>
        <dbReference type="ARBA" id="ARBA00032008"/>
    </source>
</evidence>
<dbReference type="GO" id="GO:0016592">
    <property type="term" value="C:mediator complex"/>
    <property type="evidence" value="ECO:0007669"/>
    <property type="project" value="InterPro"/>
</dbReference>
<feature type="compositionally biased region" description="Pro residues" evidence="12">
    <location>
        <begin position="838"/>
        <end position="855"/>
    </location>
</feature>
<dbReference type="InterPro" id="IPR021643">
    <property type="entry name" value="Mediator_Med13_N"/>
</dbReference>
<evidence type="ECO:0000313" key="17">
    <source>
        <dbReference type="Proteomes" id="UP000799537"/>
    </source>
</evidence>
<dbReference type="OrthoDB" id="103819at2759"/>
<evidence type="ECO:0000256" key="5">
    <source>
        <dbReference type="ARBA" id="ARBA00023015"/>
    </source>
</evidence>
<dbReference type="GO" id="GO:0003713">
    <property type="term" value="F:transcription coactivator activity"/>
    <property type="evidence" value="ECO:0007669"/>
    <property type="project" value="TreeGrafter"/>
</dbReference>
<dbReference type="PANTHER" id="PTHR48249">
    <property type="entry name" value="MEDIATOR OF RNA POLYMERASE II TRANSCRIPTION SUBUNIT 13"/>
    <property type="match status" value="1"/>
</dbReference>
<feature type="region of interest" description="Disordered" evidence="12">
    <location>
        <begin position="535"/>
        <end position="666"/>
    </location>
</feature>
<name>A0A6A6D4J1_ZASCE</name>
<accession>A0A6A6D4J1</accession>
<evidence type="ECO:0000256" key="11">
    <source>
        <dbReference type="RuleBase" id="RU364134"/>
    </source>
</evidence>
<comment type="similarity">
    <text evidence="2 11">Belongs to the Mediator complex subunit 13 family.</text>
</comment>
<dbReference type="EMBL" id="ML993580">
    <property type="protein sequence ID" value="KAF2173039.1"/>
    <property type="molecule type" value="Genomic_DNA"/>
</dbReference>
<evidence type="ECO:0000256" key="8">
    <source>
        <dbReference type="ARBA" id="ARBA00023242"/>
    </source>
</evidence>
<organism evidence="16 17">
    <name type="scientific">Zasmidium cellare ATCC 36951</name>
    <dbReference type="NCBI Taxonomy" id="1080233"/>
    <lineage>
        <taxon>Eukaryota</taxon>
        <taxon>Fungi</taxon>
        <taxon>Dikarya</taxon>
        <taxon>Ascomycota</taxon>
        <taxon>Pezizomycotina</taxon>
        <taxon>Dothideomycetes</taxon>
        <taxon>Dothideomycetidae</taxon>
        <taxon>Mycosphaerellales</taxon>
        <taxon>Mycosphaerellaceae</taxon>
        <taxon>Zasmidium</taxon>
    </lineage>
</organism>
<evidence type="ECO:0000256" key="7">
    <source>
        <dbReference type="ARBA" id="ARBA00023163"/>
    </source>
</evidence>
<proteinExistence type="inferred from homology"/>
<reference evidence="16" key="1">
    <citation type="journal article" date="2020" name="Stud. Mycol.">
        <title>101 Dothideomycetes genomes: a test case for predicting lifestyles and emergence of pathogens.</title>
        <authorList>
            <person name="Haridas S."/>
            <person name="Albert R."/>
            <person name="Binder M."/>
            <person name="Bloem J."/>
            <person name="Labutti K."/>
            <person name="Salamov A."/>
            <person name="Andreopoulos B."/>
            <person name="Baker S."/>
            <person name="Barry K."/>
            <person name="Bills G."/>
            <person name="Bluhm B."/>
            <person name="Cannon C."/>
            <person name="Castanera R."/>
            <person name="Culley D."/>
            <person name="Daum C."/>
            <person name="Ezra D."/>
            <person name="Gonzalez J."/>
            <person name="Henrissat B."/>
            <person name="Kuo A."/>
            <person name="Liang C."/>
            <person name="Lipzen A."/>
            <person name="Lutzoni F."/>
            <person name="Magnuson J."/>
            <person name="Mondo S."/>
            <person name="Nolan M."/>
            <person name="Ohm R."/>
            <person name="Pangilinan J."/>
            <person name="Park H.-J."/>
            <person name="Ramirez L."/>
            <person name="Alfaro M."/>
            <person name="Sun H."/>
            <person name="Tritt A."/>
            <person name="Yoshinaga Y."/>
            <person name="Zwiers L.-H."/>
            <person name="Turgeon B."/>
            <person name="Goodwin S."/>
            <person name="Spatafora J."/>
            <person name="Crous P."/>
            <person name="Grigoriev I."/>
        </authorList>
    </citation>
    <scope>NUCLEOTIDE SEQUENCE</scope>
    <source>
        <strain evidence="16">ATCC 36951</strain>
    </source>
</reference>
<dbReference type="InterPro" id="IPR041285">
    <property type="entry name" value="MID_MedPIWI"/>
</dbReference>
<feature type="domain" description="Mediator complex subunit Med13 N-terminal" evidence="14">
    <location>
        <begin position="1"/>
        <end position="260"/>
    </location>
</feature>
<feature type="compositionally biased region" description="Acidic residues" evidence="12">
    <location>
        <begin position="639"/>
        <end position="659"/>
    </location>
</feature>
<sequence length="1436" mass="156805">MDFPKLCSSNVHVVENLGQTRFFLYSWKGDQIGSQEWRQYTQETVASLREQNVLCSRQESDLWVFGDVTKEQQEVLKSYDSLFLGDEGKIEEYGANQISGRRPVKDVLLDAIERAIAFRLAKDSTGIHVAPWTWIYCSRDDEEPFGLESTVMKLHARFAPTGALYLVPESVSSQWFPADLARVRNNLDVLIAPFGRLARTVPDDGDVKTTVSGANWYSHVQDALRTEGIHLDDDEPWHAIQFQDDPPNDAFEWPARLCFISGQKIPMPGLNFHDWRSWFTGATNDASFRNPLATAEEWFLGAAARERAAQQVGQIDSSVNGLDDSIESGPAIPASLPQSVNDTSLATSPLFNQRNLEQQAAMAGIYPTPPDGLTQSQPMPNINAVNTPSITQAEVAPASSDLLPTIDETQFKSNEFSMSAEPEPYQMGQEDLFGDVGEMEFGDHEVGDADFSFFDEPDDDPVAPSPADIEMLEAPVPATNDSSDQAMATEPEMPLSVDMDKDTFEPPLGGVTMAEGSGLPKPLDAEVKIDDAPKDEQPSATHVLEPEKPLSPFGIRERLLPPPVPASIAQNSVNVEGSRRRSTFSPIAFRDGLHLGTKYADATIPTGSEKPGENRPTEPDINLPSTRKKSRMLRRGNESDEESDSEEDSFESESGESEAELPPKLPWDSKKRKRYIDHDSAGSLAWLDMSQSIEHRTDDDISPATVAKILEKCLASSKAFDTTQLRKKPVHGRNIVGVDPLERNDAVNSGATPMPYIEDVYDLRKDDLVCIAQIVCEVAITTLHTAPQDLSNDDPHSTGPFSILGGSETSLRSALMSVLPDSEVCDLGKVALTREPPPRPGPNPGKTPQGQPRPPQRSDSMMLGPDYFPLTAPYVKIQRGVDNWEMLPASLSFWEPLGLGPASGPKKLRAFSLFPANEDLQHLVEQYVADIGTAFESCKLGSHVYLRNAAEKDELDSYEDGMAPVELGDDVSLGGALKAYAAASTELGKALSTISFDESDKTIVIYMINPFQDRATLQHLCACFWLLFKAYRDNLPKARRNQCLGDIVLQVIPIDAIASLDSLVVRDAKQMAMLAREVYDRCPPSSSTQLSENLSPLPILVAPSVELASTAPKRIGFQLTAEPPSDLLHEGSVLHVAYAISRDRQWLTAGWIDSTGQHQSTVTFCLRGRSFADVAEDVWERTREIMAARQVMWRIFILTPEPVDRATSQCWRALATKPRPQPLCVTMSSAQIDSALQIFPPAAASDQATGKDAPDSAFLTPASTPQGNNFTSSPDVSGLANAPLTPAPSETAASIAENDPDAHLTDITDETWGVLLSPKLTHLASNTGLANGIIFKRGDTESVPTSSSATPSEGLPSLGIGLHWTIQVKPTGGVDEGSIRQAELTLRELLKLYRNLALLTKAKGLEREDMQLVPLHVAMAIRGASGLEGMLAPVVS</sequence>
<evidence type="ECO:0000256" key="9">
    <source>
        <dbReference type="ARBA" id="ARBA00025661"/>
    </source>
</evidence>
<evidence type="ECO:0000259" key="15">
    <source>
        <dbReference type="Pfam" id="PF18296"/>
    </source>
</evidence>
<dbReference type="Pfam" id="PF06333">
    <property type="entry name" value="Med13_C"/>
    <property type="match status" value="1"/>
</dbReference>
<feature type="domain" description="MID" evidence="15">
    <location>
        <begin position="906"/>
        <end position="1084"/>
    </location>
</feature>
<dbReference type="GO" id="GO:0045944">
    <property type="term" value="P:positive regulation of transcription by RNA polymerase II"/>
    <property type="evidence" value="ECO:0007669"/>
    <property type="project" value="TreeGrafter"/>
</dbReference>
<evidence type="ECO:0000259" key="14">
    <source>
        <dbReference type="Pfam" id="PF11597"/>
    </source>
</evidence>
<protein>
    <recommendedName>
        <fullName evidence="3 11">Mediator of RNA polymerase II transcription subunit 13</fullName>
    </recommendedName>
    <alternativeName>
        <fullName evidence="10 11">Mediator complex subunit 13</fullName>
    </alternativeName>
</protein>
<evidence type="ECO:0000256" key="12">
    <source>
        <dbReference type="SAM" id="MobiDB-lite"/>
    </source>
</evidence>
<feature type="region of interest" description="Disordered" evidence="12">
    <location>
        <begin position="832"/>
        <end position="863"/>
    </location>
</feature>
<dbReference type="Pfam" id="PF18296">
    <property type="entry name" value="MID_MedPIWI"/>
    <property type="match status" value="1"/>
</dbReference>
<keyword evidence="7 11" id="KW-0804">Transcription</keyword>
<evidence type="ECO:0000256" key="4">
    <source>
        <dbReference type="ARBA" id="ARBA00022491"/>
    </source>
</evidence>
<dbReference type="InterPro" id="IPR009401">
    <property type="entry name" value="Med13_C"/>
</dbReference>
<dbReference type="RefSeq" id="XP_033673928.1">
    <property type="nucleotide sequence ID" value="XM_033811267.1"/>
</dbReference>
<comment type="function">
    <text evidence="9 11">Component of the SRB8-11 complex. The SRB8-11 complex is a regulatory module of the Mediator complex which is itself involved in regulation of basal and activated RNA polymerase II-dependent transcription. The SRB8-11 complex may be involved in the transcriptional repression of a subset of genes regulated by Mediator. It may inhibit the association of the Mediator complex with RNA polymerase II to form the holoenzyme complex.</text>
</comment>
<keyword evidence="4 11" id="KW-0678">Repressor</keyword>
<dbReference type="PANTHER" id="PTHR48249:SF3">
    <property type="entry name" value="MEDIATOR OF RNA POLYMERASE II TRANSCRIPTION SUBUNIT 13"/>
    <property type="match status" value="1"/>
</dbReference>
<gene>
    <name evidence="16" type="ORF">M409DRAFT_49538</name>
</gene>
<evidence type="ECO:0000313" key="16">
    <source>
        <dbReference type="EMBL" id="KAF2173039.1"/>
    </source>
</evidence>
<dbReference type="Proteomes" id="UP000799537">
    <property type="component" value="Unassembled WGS sequence"/>
</dbReference>
<dbReference type="GeneID" id="54564539"/>
<keyword evidence="17" id="KW-1185">Reference proteome</keyword>
<evidence type="ECO:0000259" key="13">
    <source>
        <dbReference type="Pfam" id="PF06333"/>
    </source>
</evidence>
<evidence type="ECO:0000256" key="3">
    <source>
        <dbReference type="ARBA" id="ARBA00019618"/>
    </source>
</evidence>
<evidence type="ECO:0000256" key="6">
    <source>
        <dbReference type="ARBA" id="ARBA00023159"/>
    </source>
</evidence>
<evidence type="ECO:0000256" key="2">
    <source>
        <dbReference type="ARBA" id="ARBA00009354"/>
    </source>
</evidence>
<keyword evidence="8 11" id="KW-0539">Nucleus</keyword>
<feature type="domain" description="Mediator complex subunit Med13 C-terminal" evidence="13">
    <location>
        <begin position="1102"/>
        <end position="1420"/>
    </location>
</feature>
<dbReference type="Pfam" id="PF11597">
    <property type="entry name" value="Med13_N"/>
    <property type="match status" value="1"/>
</dbReference>
<keyword evidence="5 11" id="KW-0805">Transcription regulation</keyword>
<keyword evidence="6 11" id="KW-0010">Activator</keyword>
<dbReference type="InterPro" id="IPR051139">
    <property type="entry name" value="Mediator_complx_sub13"/>
</dbReference>
<comment type="subunit">
    <text evidence="11">Component of the SRB8-11 complex, which itself associates with the Mediator complex.</text>
</comment>